<gene>
    <name evidence="1" type="ORF">B9Q09_00010</name>
</gene>
<dbReference type="EMBL" id="NEXK01000001">
    <property type="protein sequence ID" value="PSN97990.1"/>
    <property type="molecule type" value="Genomic_DNA"/>
</dbReference>
<evidence type="ECO:0000313" key="1">
    <source>
        <dbReference type="EMBL" id="PSN97990.1"/>
    </source>
</evidence>
<dbReference type="AlphaFoldDB" id="A0A2R6BH75"/>
<name>A0A2R6BH75_9ARCH</name>
<reference evidence="1 2" key="1">
    <citation type="submission" date="2017-04" db="EMBL/GenBank/DDBJ databases">
        <title>Novel microbial lineages endemic to geothermal iron-oxide mats fill important gaps in the evolutionary history of Archaea.</title>
        <authorList>
            <person name="Jay Z.J."/>
            <person name="Beam J.P."/>
            <person name="Dlakic M."/>
            <person name="Rusch D.B."/>
            <person name="Kozubal M.A."/>
            <person name="Inskeep W.P."/>
        </authorList>
    </citation>
    <scope>NUCLEOTIDE SEQUENCE [LARGE SCALE GENOMIC DNA]</scope>
    <source>
        <strain evidence="1">ECH_B_SAG-C16</strain>
    </source>
</reference>
<comment type="caution">
    <text evidence="1">The sequence shown here is derived from an EMBL/GenBank/DDBJ whole genome shotgun (WGS) entry which is preliminary data.</text>
</comment>
<evidence type="ECO:0000313" key="2">
    <source>
        <dbReference type="Proteomes" id="UP000240681"/>
    </source>
</evidence>
<sequence length="71" mass="8279">MVCNRRPKKLRFRKYIMRRFVKLFGSYRIVVSIIGQSDNAEEQKAIQKFVEQLISQGFVEEPGAIDEGEAE</sequence>
<proteinExistence type="predicted"/>
<accession>A0A2R6BH75</accession>
<protein>
    <submittedName>
        <fullName evidence="1">Uncharacterized protein</fullName>
    </submittedName>
</protein>
<organism evidence="1 2">
    <name type="scientific">Candidatus Marsarchaeota G2 archaeon ECH_B_SAG-C16</name>
    <dbReference type="NCBI Taxonomy" id="1978163"/>
    <lineage>
        <taxon>Archaea</taxon>
        <taxon>Candidatus Marsarchaeota</taxon>
        <taxon>Candidatus Marsarchaeota group 2</taxon>
    </lineage>
</organism>
<dbReference type="Proteomes" id="UP000240681">
    <property type="component" value="Unassembled WGS sequence"/>
</dbReference>